<dbReference type="AlphaFoldDB" id="X1M208"/>
<dbReference type="Pfam" id="PF12895">
    <property type="entry name" value="ANAPC3"/>
    <property type="match status" value="1"/>
</dbReference>
<dbReference type="PANTHER" id="PTHR36304:SF4">
    <property type="entry name" value="DUF4388 DOMAIN-CONTAINING PROTEIN"/>
    <property type="match status" value="1"/>
</dbReference>
<feature type="domain" description="PatA-like N-terminal" evidence="1">
    <location>
        <begin position="4"/>
        <end position="160"/>
    </location>
</feature>
<evidence type="ECO:0000313" key="2">
    <source>
        <dbReference type="EMBL" id="GAI00429.1"/>
    </source>
</evidence>
<name>X1M208_9ZZZZ</name>
<dbReference type="EMBL" id="BARV01000605">
    <property type="protein sequence ID" value="GAI00429.1"/>
    <property type="molecule type" value="Genomic_DNA"/>
</dbReference>
<dbReference type="InterPro" id="IPR019734">
    <property type="entry name" value="TPR_rpt"/>
</dbReference>
<sequence length="352" mass="39752">MAIKGSLSEASLPDVIQLLTYSNKSGCLSVTDGRNFANVFIKDGKIICATMLNRKSRLGDILLTKKIIDDETLSRALKVQKSEKKKRIGEILIEIGAITEGVLKNELKIQIEHTIFNMLTWEDGYFNFEADLLPPPEEYTIKLSAQELLLDGARRIDEWQQIENKMPSFETVLVRKDDTENISLTAEEKKIMELIDGSRSIDDVIKVSKFGFFGTSRIIYGLLSAGLLAESEKKLECEKVTSDISECKNLGFAFYKTGMYNEAEREYNKILEVNNNDPEALFYLGLIQLARGNHVVSRINLLKSYGQEKRVSVLVNLAYVCIKSELYEEAIEYFEHAGDSASDNIKIKCNEA</sequence>
<dbReference type="Pfam" id="PF14332">
    <property type="entry name" value="DUF4388"/>
    <property type="match status" value="1"/>
</dbReference>
<protein>
    <recommendedName>
        <fullName evidence="1">PatA-like N-terminal domain-containing protein</fullName>
    </recommendedName>
</protein>
<dbReference type="SUPFAM" id="SSF48452">
    <property type="entry name" value="TPR-like"/>
    <property type="match status" value="1"/>
</dbReference>
<dbReference type="InterPro" id="IPR025497">
    <property type="entry name" value="PatA-like_N"/>
</dbReference>
<dbReference type="PROSITE" id="PS50005">
    <property type="entry name" value="TPR"/>
    <property type="match status" value="1"/>
</dbReference>
<gene>
    <name evidence="2" type="ORF">S06H3_02156</name>
</gene>
<dbReference type="InterPro" id="IPR011990">
    <property type="entry name" value="TPR-like_helical_dom_sf"/>
</dbReference>
<accession>X1M208</accession>
<reference evidence="2" key="1">
    <citation type="journal article" date="2014" name="Front. Microbiol.">
        <title>High frequency of phylogenetically diverse reductive dehalogenase-homologous genes in deep subseafloor sedimentary metagenomes.</title>
        <authorList>
            <person name="Kawai M."/>
            <person name="Futagami T."/>
            <person name="Toyoda A."/>
            <person name="Takaki Y."/>
            <person name="Nishi S."/>
            <person name="Hori S."/>
            <person name="Arai W."/>
            <person name="Tsubouchi T."/>
            <person name="Morono Y."/>
            <person name="Uchiyama I."/>
            <person name="Ito T."/>
            <person name="Fujiyama A."/>
            <person name="Inagaki F."/>
            <person name="Takami H."/>
        </authorList>
    </citation>
    <scope>NUCLEOTIDE SEQUENCE</scope>
    <source>
        <strain evidence="2">Expedition CK06-06</strain>
    </source>
</reference>
<dbReference type="Gene3D" id="1.25.40.10">
    <property type="entry name" value="Tetratricopeptide repeat domain"/>
    <property type="match status" value="1"/>
</dbReference>
<proteinExistence type="predicted"/>
<comment type="caution">
    <text evidence="2">The sequence shown here is derived from an EMBL/GenBank/DDBJ whole genome shotgun (WGS) entry which is preliminary data.</text>
</comment>
<dbReference type="InterPro" id="IPR037257">
    <property type="entry name" value="T2SS_E_N_sf"/>
</dbReference>
<dbReference type="SMART" id="SM00028">
    <property type="entry name" value="TPR"/>
    <property type="match status" value="2"/>
</dbReference>
<evidence type="ECO:0000259" key="1">
    <source>
        <dbReference type="Pfam" id="PF14332"/>
    </source>
</evidence>
<organism evidence="2">
    <name type="scientific">marine sediment metagenome</name>
    <dbReference type="NCBI Taxonomy" id="412755"/>
    <lineage>
        <taxon>unclassified sequences</taxon>
        <taxon>metagenomes</taxon>
        <taxon>ecological metagenomes</taxon>
    </lineage>
</organism>
<dbReference type="PANTHER" id="PTHR36304">
    <property type="entry name" value="DOMAIN GTPASE-ACTIVATING PROTEIN, PUTATIVE-RELATED-RELATED"/>
    <property type="match status" value="1"/>
</dbReference>
<dbReference type="SUPFAM" id="SSF160246">
    <property type="entry name" value="EspE N-terminal domain-like"/>
    <property type="match status" value="1"/>
</dbReference>